<dbReference type="InterPro" id="IPR021109">
    <property type="entry name" value="Peptidase_aspartic_dom_sf"/>
</dbReference>
<evidence type="ECO:0000313" key="3">
    <source>
        <dbReference type="Proteomes" id="UP000265515"/>
    </source>
</evidence>
<dbReference type="AlphaFoldDB" id="A0A388K0S5"/>
<organism evidence="2 3">
    <name type="scientific">Chara braunii</name>
    <name type="common">Braun's stonewort</name>
    <dbReference type="NCBI Taxonomy" id="69332"/>
    <lineage>
        <taxon>Eukaryota</taxon>
        <taxon>Viridiplantae</taxon>
        <taxon>Streptophyta</taxon>
        <taxon>Charophyceae</taxon>
        <taxon>Charales</taxon>
        <taxon>Characeae</taxon>
        <taxon>Chara</taxon>
    </lineage>
</organism>
<dbReference type="PANTHER" id="PTHR24559">
    <property type="entry name" value="TRANSPOSON TY3-I GAG-POL POLYPROTEIN"/>
    <property type="match status" value="1"/>
</dbReference>
<accession>A0A388K0S5</accession>
<dbReference type="Gene3D" id="2.40.70.10">
    <property type="entry name" value="Acid Proteases"/>
    <property type="match status" value="1"/>
</dbReference>
<dbReference type="EMBL" id="BFEA01000041">
    <property type="protein sequence ID" value="GBG63654.1"/>
    <property type="molecule type" value="Genomic_DNA"/>
</dbReference>
<dbReference type="SUPFAM" id="SSF56672">
    <property type="entry name" value="DNA/RNA polymerases"/>
    <property type="match status" value="1"/>
</dbReference>
<dbReference type="CDD" id="cd00303">
    <property type="entry name" value="retropepsin_like"/>
    <property type="match status" value="1"/>
</dbReference>
<evidence type="ECO:0000313" key="2">
    <source>
        <dbReference type="EMBL" id="GBG63654.1"/>
    </source>
</evidence>
<dbReference type="InterPro" id="IPR000477">
    <property type="entry name" value="RT_dom"/>
</dbReference>
<dbReference type="CDD" id="cd01647">
    <property type="entry name" value="RT_LTR"/>
    <property type="match status" value="1"/>
</dbReference>
<dbReference type="Gramene" id="GBG63654">
    <property type="protein sequence ID" value="GBG63654"/>
    <property type="gene ID" value="CBR_g38965"/>
</dbReference>
<dbReference type="Proteomes" id="UP000265515">
    <property type="component" value="Unassembled WGS sequence"/>
</dbReference>
<dbReference type="InterPro" id="IPR043502">
    <property type="entry name" value="DNA/RNA_pol_sf"/>
</dbReference>
<sequence>MGSGCRREGRPSAVRGLATAMEHVADLVATCTAQQEDILCVDTLVRKQSRLINDLLDRARRLEQQPAAATPARPSNLMDRVNVLEIDVGMLKDSAQALKRQILRIDQQICAAAASSTATLRESIPKFDGMLIFCNATKTDPIPWWRQFELKSDIHKVRRKPNPTTIKLADDRTHDRYIEAVPVYFAPHACEPVTFDVLDTDFDIILGTPWLASADHMVNSHRQTLTVHDAFGAEVLCTIPLLHPSIRCQVVMTKSFWATCAYERTDEIGLCFLRIVAATESSPTDLSSDPRVVRLLYEFTDIFESPTGVVPDRLISHEIILEAGAVPPKGCIYRMSEEKLAVLCAQLDDLLDKGWIRPSSSPYGAPVLFIRKKNKDLCLCIDYRKLNAQTVTNAGPLPRIDDLLERLGIVEFFSNLDLKLDYHQISIRPQDCYKSACKTRYGHFEWVVLPFGLTNAPTTFQAAMTNELHATLDRFMLVYLDDILVYSRTLEEHLENLRHVLETLRLAKYKANRDKCEFVRQELEYLGHFVTP</sequence>
<dbReference type="PANTHER" id="PTHR24559:SF444">
    <property type="entry name" value="REVERSE TRANSCRIPTASE DOMAIN-CONTAINING PROTEIN"/>
    <property type="match status" value="1"/>
</dbReference>
<proteinExistence type="predicted"/>
<feature type="domain" description="Reverse transcriptase" evidence="1">
    <location>
        <begin position="371"/>
        <end position="528"/>
    </location>
</feature>
<protein>
    <recommendedName>
        <fullName evidence="1">Reverse transcriptase domain-containing protein</fullName>
    </recommendedName>
</protein>
<evidence type="ECO:0000259" key="1">
    <source>
        <dbReference type="Pfam" id="PF00078"/>
    </source>
</evidence>
<dbReference type="InterPro" id="IPR053134">
    <property type="entry name" value="RNA-dir_DNA_polymerase"/>
</dbReference>
<reference evidence="2 3" key="1">
    <citation type="journal article" date="2018" name="Cell">
        <title>The Chara Genome: Secondary Complexity and Implications for Plant Terrestrialization.</title>
        <authorList>
            <person name="Nishiyama T."/>
            <person name="Sakayama H."/>
            <person name="Vries J.D."/>
            <person name="Buschmann H."/>
            <person name="Saint-Marcoux D."/>
            <person name="Ullrich K.K."/>
            <person name="Haas F.B."/>
            <person name="Vanderstraeten L."/>
            <person name="Becker D."/>
            <person name="Lang D."/>
            <person name="Vosolsobe S."/>
            <person name="Rombauts S."/>
            <person name="Wilhelmsson P.K.I."/>
            <person name="Janitza P."/>
            <person name="Kern R."/>
            <person name="Heyl A."/>
            <person name="Rumpler F."/>
            <person name="Villalobos L.I.A.C."/>
            <person name="Clay J.M."/>
            <person name="Skokan R."/>
            <person name="Toyoda A."/>
            <person name="Suzuki Y."/>
            <person name="Kagoshima H."/>
            <person name="Schijlen E."/>
            <person name="Tajeshwar N."/>
            <person name="Catarino B."/>
            <person name="Hetherington A.J."/>
            <person name="Saltykova A."/>
            <person name="Bonnot C."/>
            <person name="Breuninger H."/>
            <person name="Symeonidi A."/>
            <person name="Radhakrishnan G.V."/>
            <person name="Van Nieuwerburgh F."/>
            <person name="Deforce D."/>
            <person name="Chang C."/>
            <person name="Karol K.G."/>
            <person name="Hedrich R."/>
            <person name="Ulvskov P."/>
            <person name="Glockner G."/>
            <person name="Delwiche C.F."/>
            <person name="Petrasek J."/>
            <person name="Van de Peer Y."/>
            <person name="Friml J."/>
            <person name="Beilby M."/>
            <person name="Dolan L."/>
            <person name="Kohara Y."/>
            <person name="Sugano S."/>
            <person name="Fujiyama A."/>
            <person name="Delaux P.-M."/>
            <person name="Quint M."/>
            <person name="TheiBen G."/>
            <person name="Hagemann M."/>
            <person name="Harholt J."/>
            <person name="Dunand C."/>
            <person name="Zachgo S."/>
            <person name="Langdale J."/>
            <person name="Maumus F."/>
            <person name="Straeten D.V.D."/>
            <person name="Gould S.B."/>
            <person name="Rensing S.A."/>
        </authorList>
    </citation>
    <scope>NUCLEOTIDE SEQUENCE [LARGE SCALE GENOMIC DNA]</scope>
    <source>
        <strain evidence="2 3">S276</strain>
    </source>
</reference>
<dbReference type="Pfam" id="PF00078">
    <property type="entry name" value="RVT_1"/>
    <property type="match status" value="1"/>
</dbReference>
<dbReference type="Gene3D" id="3.30.70.270">
    <property type="match status" value="1"/>
</dbReference>
<name>A0A388K0S5_CHABU</name>
<keyword evidence="3" id="KW-1185">Reference proteome</keyword>
<gene>
    <name evidence="2" type="ORF">CBR_g38965</name>
</gene>
<comment type="caution">
    <text evidence="2">The sequence shown here is derived from an EMBL/GenBank/DDBJ whole genome shotgun (WGS) entry which is preliminary data.</text>
</comment>
<dbReference type="OrthoDB" id="6776860at2759"/>
<dbReference type="InterPro" id="IPR043128">
    <property type="entry name" value="Rev_trsase/Diguanyl_cyclase"/>
</dbReference>
<dbReference type="Gene3D" id="3.10.10.10">
    <property type="entry name" value="HIV Type 1 Reverse Transcriptase, subunit A, domain 1"/>
    <property type="match status" value="1"/>
</dbReference>